<dbReference type="PANTHER" id="PTHR34542:SF1">
    <property type="entry name" value="OS08G0359900 PROTEIN"/>
    <property type="match status" value="1"/>
</dbReference>
<feature type="region of interest" description="Disordered" evidence="1">
    <location>
        <begin position="50"/>
        <end position="75"/>
    </location>
</feature>
<dbReference type="RefSeq" id="XP_022735612.1">
    <property type="nucleotide sequence ID" value="XM_022879877.1"/>
</dbReference>
<name>A0A6P5Y5A0_DURZI</name>
<dbReference type="GeneID" id="111288963"/>
<evidence type="ECO:0000313" key="2">
    <source>
        <dbReference type="Proteomes" id="UP000515121"/>
    </source>
</evidence>
<protein>
    <submittedName>
        <fullName evidence="3">Uncharacterized protein LOC111288963</fullName>
    </submittedName>
</protein>
<dbReference type="AlphaFoldDB" id="A0A6P5Y5A0"/>
<reference evidence="3" key="1">
    <citation type="submission" date="2025-08" db="UniProtKB">
        <authorList>
            <consortium name="RefSeq"/>
        </authorList>
    </citation>
    <scope>IDENTIFICATION</scope>
    <source>
        <tissue evidence="3">Fruit stalk</tissue>
    </source>
</reference>
<evidence type="ECO:0000256" key="1">
    <source>
        <dbReference type="SAM" id="MobiDB-lite"/>
    </source>
</evidence>
<accession>A0A6P5Y5A0</accession>
<dbReference type="PANTHER" id="PTHR34542">
    <property type="entry name" value="OS08G0359900 PROTEIN"/>
    <property type="match status" value="1"/>
</dbReference>
<evidence type="ECO:0000313" key="3">
    <source>
        <dbReference type="RefSeq" id="XP_022735612.1"/>
    </source>
</evidence>
<sequence length="158" mass="17588">MATLQKFKLLATQCGVSQSSTRSQRTSPVVNFPRPKTTLRMLLTRTSSRKSSTCGEMSYPQSFIGNLPEKKKGDKDLRGRTLKDLFVSSPLLEDDDDDDGKVVKEKFGGKTEVVLATPFSGLNGLGGELGSLRPGRTGFRHRMLMRRAWRPTLPTIRE</sequence>
<dbReference type="KEGG" id="dzi:111288963"/>
<proteinExistence type="predicted"/>
<dbReference type="OrthoDB" id="1653935at2759"/>
<gene>
    <name evidence="3" type="primary">LOC111288963</name>
</gene>
<organism evidence="2 3">
    <name type="scientific">Durio zibethinus</name>
    <name type="common">Durian</name>
    <dbReference type="NCBI Taxonomy" id="66656"/>
    <lineage>
        <taxon>Eukaryota</taxon>
        <taxon>Viridiplantae</taxon>
        <taxon>Streptophyta</taxon>
        <taxon>Embryophyta</taxon>
        <taxon>Tracheophyta</taxon>
        <taxon>Spermatophyta</taxon>
        <taxon>Magnoliopsida</taxon>
        <taxon>eudicotyledons</taxon>
        <taxon>Gunneridae</taxon>
        <taxon>Pentapetalae</taxon>
        <taxon>rosids</taxon>
        <taxon>malvids</taxon>
        <taxon>Malvales</taxon>
        <taxon>Malvaceae</taxon>
        <taxon>Helicteroideae</taxon>
        <taxon>Durio</taxon>
    </lineage>
</organism>
<dbReference type="Proteomes" id="UP000515121">
    <property type="component" value="Unplaced"/>
</dbReference>
<keyword evidence="2" id="KW-1185">Reference proteome</keyword>